<organism evidence="8 9">
    <name type="scientific">Sordaria macrospora</name>
    <dbReference type="NCBI Taxonomy" id="5147"/>
    <lineage>
        <taxon>Eukaryota</taxon>
        <taxon>Fungi</taxon>
        <taxon>Dikarya</taxon>
        <taxon>Ascomycota</taxon>
        <taxon>Pezizomycotina</taxon>
        <taxon>Sordariomycetes</taxon>
        <taxon>Sordariomycetidae</taxon>
        <taxon>Sordariales</taxon>
        <taxon>Sordariaceae</taxon>
        <taxon>Sordaria</taxon>
    </lineage>
</organism>
<sequence>MTYPTVQDRQVVKPDRHLTNTTVPPGVVDDPEHDAFAVADENQHLLTRTASASSSSSSSQTPGHHSSLDDDGWTPPPYFIFIQIALMSNVFLYGFDGTITAATYAIISSEFGAANTASWLTTAYLVTSTAFQPLYGRVSDIFGRRVCFFISTITFALGCLWCGLVKSSAENGMIWVIVARGLTGFGGGGLMTMATIVNSDMIPFRRRGMYQALQNGMFGFGAICGASFGGSVADGIGWRWCFLLQVPVSAFALAVGWVVIKNPVNGVMGGEERTWGLIWRKVDFTGAFLLVTAISIQLVGLSLGGNELPWSSPWVVASLVGSTAMLVLFLVVEAKTRAIPVIPLRLLKGSLPLLTQFANVCAGLSAYAYLFNLPLFFQVVLLDSATTAGARLAIPSLATPIGGLIAGVVMSRWGKLITLVRIGTALMVFGNALVTSLAFEDSRWKYLVYIFPANLGQGIVYPGILFTSLATFDHSDHAVTASTVYLIRSLGTVYGVAITSAIVQTTLSVRLPGALGEIPDKWRVIDEIRHSVSAIKDLPPDIQLKAREVYYEGLQLSFATSTAVAAAAVGAALLARARGLRSTK</sequence>
<accession>A0A8S9A180</accession>
<dbReference type="OMA" id="TATITFM"/>
<evidence type="ECO:0000256" key="1">
    <source>
        <dbReference type="ARBA" id="ARBA00004141"/>
    </source>
</evidence>
<name>A0A8S9A180_SORMA</name>
<dbReference type="AlphaFoldDB" id="A0A8S9A180"/>
<feature type="transmembrane region" description="Helical" evidence="6">
    <location>
        <begin position="242"/>
        <end position="260"/>
    </location>
</feature>
<feature type="transmembrane region" description="Helical" evidence="6">
    <location>
        <begin position="314"/>
        <end position="332"/>
    </location>
</feature>
<proteinExistence type="predicted"/>
<feature type="transmembrane region" description="Helical" evidence="6">
    <location>
        <begin position="172"/>
        <end position="197"/>
    </location>
</feature>
<dbReference type="Gene3D" id="1.20.1250.20">
    <property type="entry name" value="MFS general substrate transporter like domains"/>
    <property type="match status" value="2"/>
</dbReference>
<comment type="caution">
    <text evidence="8">The sequence shown here is derived from an EMBL/GenBank/DDBJ whole genome shotgun (WGS) entry which is preliminary data.</text>
</comment>
<feature type="region of interest" description="Disordered" evidence="5">
    <location>
        <begin position="48"/>
        <end position="70"/>
    </location>
</feature>
<feature type="transmembrane region" description="Helical" evidence="6">
    <location>
        <begin position="281"/>
        <end position="302"/>
    </location>
</feature>
<dbReference type="FunFam" id="1.20.1250.20:FF:000670">
    <property type="entry name" value="MFS general substrate transporter"/>
    <property type="match status" value="1"/>
</dbReference>
<dbReference type="PANTHER" id="PTHR23501">
    <property type="entry name" value="MAJOR FACILITATOR SUPERFAMILY"/>
    <property type="match status" value="1"/>
</dbReference>
<feature type="transmembrane region" description="Helical" evidence="6">
    <location>
        <begin position="446"/>
        <end position="472"/>
    </location>
</feature>
<dbReference type="FunFam" id="1.20.1250.20:FF:000672">
    <property type="entry name" value="MFS general substrate transporter"/>
    <property type="match status" value="1"/>
</dbReference>
<comment type="subcellular location">
    <subcellularLocation>
        <location evidence="1">Membrane</location>
        <topology evidence="1">Multi-pass membrane protein</topology>
    </subcellularLocation>
</comment>
<evidence type="ECO:0000256" key="3">
    <source>
        <dbReference type="ARBA" id="ARBA00022989"/>
    </source>
</evidence>
<feature type="transmembrane region" description="Helical" evidence="6">
    <location>
        <begin position="390"/>
        <end position="409"/>
    </location>
</feature>
<feature type="transmembrane region" description="Helical" evidence="6">
    <location>
        <begin position="146"/>
        <end position="166"/>
    </location>
</feature>
<dbReference type="InterPro" id="IPR011701">
    <property type="entry name" value="MFS"/>
</dbReference>
<evidence type="ECO:0000256" key="5">
    <source>
        <dbReference type="SAM" id="MobiDB-lite"/>
    </source>
</evidence>
<feature type="transmembrane region" description="Helical" evidence="6">
    <location>
        <begin position="416"/>
        <end position="434"/>
    </location>
</feature>
<evidence type="ECO:0000256" key="2">
    <source>
        <dbReference type="ARBA" id="ARBA00022692"/>
    </source>
</evidence>
<dbReference type="VEuPathDB" id="FungiDB:SMAC_03172"/>
<dbReference type="EMBL" id="NMPR01000007">
    <property type="protein sequence ID" value="KAA8635943.1"/>
    <property type="molecule type" value="Genomic_DNA"/>
</dbReference>
<feature type="compositionally biased region" description="Low complexity" evidence="5">
    <location>
        <begin position="50"/>
        <end position="59"/>
    </location>
</feature>
<feature type="transmembrane region" description="Helical" evidence="6">
    <location>
        <begin position="484"/>
        <end position="503"/>
    </location>
</feature>
<feature type="transmembrane region" description="Helical" evidence="6">
    <location>
        <begin position="353"/>
        <end position="370"/>
    </location>
</feature>
<dbReference type="InterPro" id="IPR020846">
    <property type="entry name" value="MFS_dom"/>
</dbReference>
<gene>
    <name evidence="8" type="ORF">SMACR_03172</name>
</gene>
<evidence type="ECO:0000259" key="7">
    <source>
        <dbReference type="PROSITE" id="PS50850"/>
    </source>
</evidence>
<dbReference type="PANTHER" id="PTHR23501:SF81">
    <property type="entry name" value="VACUOLAR BASIC AMINO ACID TRANSPORTER 2"/>
    <property type="match status" value="1"/>
</dbReference>
<evidence type="ECO:0000313" key="8">
    <source>
        <dbReference type="EMBL" id="KAA8635943.1"/>
    </source>
</evidence>
<protein>
    <recommendedName>
        <fullName evidence="7">Major facilitator superfamily (MFS) profile domain-containing protein</fullName>
    </recommendedName>
</protein>
<evidence type="ECO:0000256" key="6">
    <source>
        <dbReference type="SAM" id="Phobius"/>
    </source>
</evidence>
<keyword evidence="4 6" id="KW-0472">Membrane</keyword>
<dbReference type="InterPro" id="IPR036259">
    <property type="entry name" value="MFS_trans_sf"/>
</dbReference>
<feature type="domain" description="Major facilitator superfamily (MFS) profile" evidence="7">
    <location>
        <begin position="82"/>
        <end position="584"/>
    </location>
</feature>
<dbReference type="Pfam" id="PF07690">
    <property type="entry name" value="MFS_1"/>
    <property type="match status" value="1"/>
</dbReference>
<dbReference type="GO" id="GO:0015174">
    <property type="term" value="F:basic amino acid transmembrane transporter activity"/>
    <property type="evidence" value="ECO:0007669"/>
    <property type="project" value="TreeGrafter"/>
</dbReference>
<dbReference type="Proteomes" id="UP000433876">
    <property type="component" value="Unassembled WGS sequence"/>
</dbReference>
<feature type="region of interest" description="Disordered" evidence="5">
    <location>
        <begin position="1"/>
        <end position="32"/>
    </location>
</feature>
<dbReference type="SUPFAM" id="SSF103473">
    <property type="entry name" value="MFS general substrate transporter"/>
    <property type="match status" value="1"/>
</dbReference>
<evidence type="ECO:0000256" key="4">
    <source>
        <dbReference type="ARBA" id="ARBA00023136"/>
    </source>
</evidence>
<dbReference type="GO" id="GO:0000329">
    <property type="term" value="C:fungal-type vacuole membrane"/>
    <property type="evidence" value="ECO:0007669"/>
    <property type="project" value="TreeGrafter"/>
</dbReference>
<dbReference type="CDD" id="cd17502">
    <property type="entry name" value="MFS_Azr1_MDR_like"/>
    <property type="match status" value="1"/>
</dbReference>
<dbReference type="PROSITE" id="PS50850">
    <property type="entry name" value="MFS"/>
    <property type="match status" value="1"/>
</dbReference>
<feature type="transmembrane region" description="Helical" evidence="6">
    <location>
        <begin position="217"/>
        <end position="236"/>
    </location>
</feature>
<evidence type="ECO:0000313" key="9">
    <source>
        <dbReference type="Proteomes" id="UP000433876"/>
    </source>
</evidence>
<feature type="transmembrane region" description="Helical" evidence="6">
    <location>
        <begin position="554"/>
        <end position="575"/>
    </location>
</feature>
<reference evidence="8 9" key="1">
    <citation type="submission" date="2017-07" db="EMBL/GenBank/DDBJ databases">
        <title>Genome sequence of the Sordaria macrospora wild type strain R19027.</title>
        <authorList>
            <person name="Nowrousian M."/>
            <person name="Teichert I."/>
            <person name="Kueck U."/>
        </authorList>
    </citation>
    <scope>NUCLEOTIDE SEQUENCE [LARGE SCALE GENOMIC DNA]</scope>
    <source>
        <strain evidence="8 9">R19027</strain>
        <tissue evidence="8">Mycelium</tissue>
    </source>
</reference>
<keyword evidence="3 6" id="KW-1133">Transmembrane helix</keyword>
<keyword evidence="2 6" id="KW-0812">Transmembrane</keyword>